<organism evidence="1 2">
    <name type="scientific">Rattus norvegicus</name>
    <name type="common">Rat</name>
    <dbReference type="NCBI Taxonomy" id="10116"/>
    <lineage>
        <taxon>Eukaryota</taxon>
        <taxon>Metazoa</taxon>
        <taxon>Chordata</taxon>
        <taxon>Craniata</taxon>
        <taxon>Vertebrata</taxon>
        <taxon>Euteleostomi</taxon>
        <taxon>Mammalia</taxon>
        <taxon>Eutheria</taxon>
        <taxon>Euarchontoglires</taxon>
        <taxon>Glires</taxon>
        <taxon>Rodentia</taxon>
        <taxon>Myomorpha</taxon>
        <taxon>Muroidea</taxon>
        <taxon>Muridae</taxon>
        <taxon>Murinae</taxon>
        <taxon>Rattus</taxon>
    </lineage>
</organism>
<evidence type="ECO:0000313" key="1">
    <source>
        <dbReference type="EMBL" id="EDM16413.1"/>
    </source>
</evidence>
<sequence length="63" mass="7077">MGPSAVDSVEALAEQTVEYGYEDHGLFKKKRNFWWLTPWITLKGCTPEAVKGHIAEKAMCHLG</sequence>
<proteinExistence type="predicted"/>
<accession>A6HR09</accession>
<dbReference type="AlphaFoldDB" id="A6HR09"/>
<protein>
    <submittedName>
        <fullName evidence="1">RCG59755</fullName>
    </submittedName>
</protein>
<reference evidence="1 2" key="1">
    <citation type="submission" date="2005-09" db="EMBL/GenBank/DDBJ databases">
        <authorList>
            <person name="Mural R.J."/>
            <person name="Li P.W."/>
            <person name="Adams M.D."/>
            <person name="Amanatides P.G."/>
            <person name="Baden-Tillson H."/>
            <person name="Barnstead M."/>
            <person name="Chin S.H."/>
            <person name="Dew I."/>
            <person name="Evans C.A."/>
            <person name="Ferriera S."/>
            <person name="Flanigan M."/>
            <person name="Fosler C."/>
            <person name="Glodek A."/>
            <person name="Gu Z."/>
            <person name="Holt R.A."/>
            <person name="Jennings D."/>
            <person name="Kraft C.L."/>
            <person name="Lu F."/>
            <person name="Nguyen T."/>
            <person name="Nusskern D.R."/>
            <person name="Pfannkoch C.M."/>
            <person name="Sitter C."/>
            <person name="Sutton G.G."/>
            <person name="Venter J.C."/>
            <person name="Wang Z."/>
            <person name="Woodage T."/>
            <person name="Zheng X.H."/>
            <person name="Zhong F."/>
        </authorList>
    </citation>
    <scope>NUCLEOTIDE SEQUENCE [LARGE SCALE GENOMIC DNA]</scope>
    <source>
        <strain>BN</strain>
        <strain evidence="2">Sprague-Dawley</strain>
    </source>
</reference>
<name>A6HR09_RAT</name>
<dbReference type="Proteomes" id="UP000234681">
    <property type="component" value="Chromosome 7"/>
</dbReference>
<dbReference type="EMBL" id="CH473950">
    <property type="protein sequence ID" value="EDM16413.1"/>
    <property type="molecule type" value="Genomic_DNA"/>
</dbReference>
<gene>
    <name evidence="1" type="ORF">rCG_59755</name>
</gene>
<evidence type="ECO:0000313" key="2">
    <source>
        <dbReference type="Proteomes" id="UP000234681"/>
    </source>
</evidence>